<dbReference type="GeneID" id="115889556"/>
<evidence type="ECO:0000259" key="5">
    <source>
        <dbReference type="PROSITE" id="PS50157"/>
    </source>
</evidence>
<evidence type="ECO:0000313" key="7">
    <source>
        <dbReference type="RefSeq" id="XP_030765457.1"/>
    </source>
</evidence>
<dbReference type="InterPro" id="IPR036236">
    <property type="entry name" value="Znf_C2H2_sf"/>
</dbReference>
<gene>
    <name evidence="7" type="primary">LOC115889556</name>
</gene>
<reference evidence="7" key="1">
    <citation type="submission" date="2025-08" db="UniProtKB">
        <authorList>
            <consortium name="RefSeq"/>
        </authorList>
    </citation>
    <scope>IDENTIFICATION</scope>
    <source>
        <tissue evidence="7">Gonads</tissue>
    </source>
</reference>
<feature type="domain" description="C2H2-type" evidence="5">
    <location>
        <begin position="2"/>
        <end position="29"/>
    </location>
</feature>
<organism evidence="6 7">
    <name type="scientific">Sitophilus oryzae</name>
    <name type="common">Rice weevil</name>
    <name type="synonym">Curculio oryzae</name>
    <dbReference type="NCBI Taxonomy" id="7048"/>
    <lineage>
        <taxon>Eukaryota</taxon>
        <taxon>Metazoa</taxon>
        <taxon>Ecdysozoa</taxon>
        <taxon>Arthropoda</taxon>
        <taxon>Hexapoda</taxon>
        <taxon>Insecta</taxon>
        <taxon>Pterygota</taxon>
        <taxon>Neoptera</taxon>
        <taxon>Endopterygota</taxon>
        <taxon>Coleoptera</taxon>
        <taxon>Polyphaga</taxon>
        <taxon>Cucujiformia</taxon>
        <taxon>Curculionidae</taxon>
        <taxon>Dryophthorinae</taxon>
        <taxon>Sitophilus</taxon>
    </lineage>
</organism>
<keyword evidence="1" id="KW-0479">Metal-binding</keyword>
<evidence type="ECO:0000256" key="2">
    <source>
        <dbReference type="ARBA" id="ARBA00022771"/>
    </source>
</evidence>
<evidence type="ECO:0000256" key="4">
    <source>
        <dbReference type="PROSITE-ProRule" id="PRU00042"/>
    </source>
</evidence>
<evidence type="ECO:0000256" key="1">
    <source>
        <dbReference type="ARBA" id="ARBA00022723"/>
    </source>
</evidence>
<dbReference type="GO" id="GO:0005634">
    <property type="term" value="C:nucleus"/>
    <property type="evidence" value="ECO:0007669"/>
    <property type="project" value="UniProtKB-ARBA"/>
</dbReference>
<evidence type="ECO:0000256" key="3">
    <source>
        <dbReference type="ARBA" id="ARBA00022833"/>
    </source>
</evidence>
<dbReference type="RefSeq" id="XP_030765457.1">
    <property type="nucleotide sequence ID" value="XM_030909597.1"/>
</dbReference>
<dbReference type="InterPro" id="IPR013087">
    <property type="entry name" value="Znf_C2H2_type"/>
</dbReference>
<dbReference type="PROSITE" id="PS50157">
    <property type="entry name" value="ZINC_FINGER_C2H2_2"/>
    <property type="match status" value="2"/>
</dbReference>
<protein>
    <submittedName>
        <fullName evidence="7">Zinc finger protein 860-like isoform X2</fullName>
    </submittedName>
</protein>
<dbReference type="SUPFAM" id="SSF57667">
    <property type="entry name" value="beta-beta-alpha zinc fingers"/>
    <property type="match status" value="1"/>
</dbReference>
<keyword evidence="6" id="KW-1185">Reference proteome</keyword>
<feature type="domain" description="C2H2-type" evidence="5">
    <location>
        <begin position="47"/>
        <end position="78"/>
    </location>
</feature>
<dbReference type="GO" id="GO:0008270">
    <property type="term" value="F:zinc ion binding"/>
    <property type="evidence" value="ECO:0007669"/>
    <property type="project" value="UniProtKB-KW"/>
</dbReference>
<dbReference type="OrthoDB" id="427030at2759"/>
<dbReference type="Proteomes" id="UP000504635">
    <property type="component" value="Unplaced"/>
</dbReference>
<evidence type="ECO:0000313" key="6">
    <source>
        <dbReference type="Proteomes" id="UP000504635"/>
    </source>
</evidence>
<proteinExistence type="predicted"/>
<sequence length="168" mass="19067">MFLCSVCGKLCSYKRNLTRHTKICNADQIKNATPQTDSNNGVSPSKHTCEKCLKTFSRKDNLKQHRRICKGALNANQPEPKNLETVSLKRTSSPTNINQAESKSSVSKRARFGFNNEHLVMQEEGVYLVNTAYKNRIATYRLLSNKNITSVNDFLNNLRENIISLVRC</sequence>
<dbReference type="Pfam" id="PF00096">
    <property type="entry name" value="zf-C2H2"/>
    <property type="match status" value="2"/>
</dbReference>
<dbReference type="Gene3D" id="3.30.160.60">
    <property type="entry name" value="Classic Zinc Finger"/>
    <property type="match status" value="1"/>
</dbReference>
<keyword evidence="2 4" id="KW-0863">Zinc-finger</keyword>
<accession>A0A6J2YQ42</accession>
<name>A0A6J2YQ42_SITOR</name>
<dbReference type="AlphaFoldDB" id="A0A6J2YQ42"/>
<keyword evidence="3" id="KW-0862">Zinc</keyword>
<dbReference type="FunFam" id="3.30.160.60:FF:000446">
    <property type="entry name" value="Zinc finger protein"/>
    <property type="match status" value="1"/>
</dbReference>